<feature type="compositionally biased region" description="Polar residues" evidence="1">
    <location>
        <begin position="162"/>
        <end position="174"/>
    </location>
</feature>
<evidence type="ECO:0000313" key="3">
    <source>
        <dbReference type="Proteomes" id="UP001161247"/>
    </source>
</evidence>
<proteinExistence type="predicted"/>
<gene>
    <name evidence="2" type="ORF">OLC1_LOCUS8425</name>
</gene>
<accession>A0AAV1CRV8</accession>
<dbReference type="EMBL" id="OX459120">
    <property type="protein sequence ID" value="CAI9098122.1"/>
    <property type="molecule type" value="Genomic_DNA"/>
</dbReference>
<evidence type="ECO:0000313" key="2">
    <source>
        <dbReference type="EMBL" id="CAI9098122.1"/>
    </source>
</evidence>
<name>A0AAV1CRV8_OLDCO</name>
<organism evidence="2 3">
    <name type="scientific">Oldenlandia corymbosa var. corymbosa</name>
    <dbReference type="NCBI Taxonomy" id="529605"/>
    <lineage>
        <taxon>Eukaryota</taxon>
        <taxon>Viridiplantae</taxon>
        <taxon>Streptophyta</taxon>
        <taxon>Embryophyta</taxon>
        <taxon>Tracheophyta</taxon>
        <taxon>Spermatophyta</taxon>
        <taxon>Magnoliopsida</taxon>
        <taxon>eudicotyledons</taxon>
        <taxon>Gunneridae</taxon>
        <taxon>Pentapetalae</taxon>
        <taxon>asterids</taxon>
        <taxon>lamiids</taxon>
        <taxon>Gentianales</taxon>
        <taxon>Rubiaceae</taxon>
        <taxon>Rubioideae</taxon>
        <taxon>Spermacoceae</taxon>
        <taxon>Hedyotis-Oldenlandia complex</taxon>
        <taxon>Oldenlandia</taxon>
    </lineage>
</organism>
<protein>
    <submittedName>
        <fullName evidence="2">OLC1v1034707C1</fullName>
    </submittedName>
</protein>
<feature type="region of interest" description="Disordered" evidence="1">
    <location>
        <begin position="152"/>
        <end position="181"/>
    </location>
</feature>
<dbReference type="AlphaFoldDB" id="A0AAV1CRV8"/>
<dbReference type="Proteomes" id="UP001161247">
    <property type="component" value="Chromosome 3"/>
</dbReference>
<sequence>MELEWLIKEFGNGMIKPLLALSGSMMGMVLMQWQKTGLVRETALTLVRFVVQLLAIWICTSLPIQLTKQPLHPDFISSHGLRWWLHCRAASRARARGKVRGRSVHLGRNFRANVILSCAKHNPSRPNLCHPDCGNASWILNEGHWGYTEKTQGGYQDAKNPGRNSVSTWGNSASGHDATGEEVRDNCPFSGTGLCQDTRHCDVPGRNDGASAGRGVAYGGDSPPTCDHQHAYGNCCIQ</sequence>
<keyword evidence="3" id="KW-1185">Reference proteome</keyword>
<evidence type="ECO:0000256" key="1">
    <source>
        <dbReference type="SAM" id="MobiDB-lite"/>
    </source>
</evidence>
<reference evidence="2" key="1">
    <citation type="submission" date="2023-03" db="EMBL/GenBank/DDBJ databases">
        <authorList>
            <person name="Julca I."/>
        </authorList>
    </citation>
    <scope>NUCLEOTIDE SEQUENCE</scope>
</reference>